<dbReference type="Gene3D" id="6.10.140.30">
    <property type="entry name" value="Anti-sigma-28 factor FlgM"/>
    <property type="match status" value="1"/>
</dbReference>
<proteinExistence type="inferred from homology"/>
<comment type="similarity">
    <text evidence="1">Belongs to the FlgM family.</text>
</comment>
<feature type="domain" description="Anti-sigma-28 factor FlgM C-terminal" evidence="7">
    <location>
        <begin position="32"/>
        <end position="85"/>
    </location>
</feature>
<dbReference type="GO" id="GO:0044781">
    <property type="term" value="P:bacterial-type flagellum organization"/>
    <property type="evidence" value="ECO:0007669"/>
    <property type="project" value="UniProtKB-KW"/>
</dbReference>
<dbReference type="GO" id="GO:0045892">
    <property type="term" value="P:negative regulation of DNA-templated transcription"/>
    <property type="evidence" value="ECO:0007669"/>
    <property type="project" value="InterPro"/>
</dbReference>
<dbReference type="Pfam" id="PF04316">
    <property type="entry name" value="FlgM"/>
    <property type="match status" value="1"/>
</dbReference>
<protein>
    <recommendedName>
        <fullName evidence="2">Negative regulator of flagellin synthesis</fullName>
    </recommendedName>
</protein>
<organism evidence="8">
    <name type="scientific">Caldicellulosiruptor owensensis</name>
    <dbReference type="NCBI Taxonomy" id="55205"/>
    <lineage>
        <taxon>Bacteria</taxon>
        <taxon>Bacillati</taxon>
        <taxon>Bacillota</taxon>
        <taxon>Bacillota incertae sedis</taxon>
        <taxon>Caldicellulosiruptorales</taxon>
        <taxon>Caldicellulosiruptoraceae</taxon>
        <taxon>Caldicellulosiruptor</taxon>
    </lineage>
</organism>
<dbReference type="InterPro" id="IPR007412">
    <property type="entry name" value="FlgM"/>
</dbReference>
<dbReference type="InterPro" id="IPR035890">
    <property type="entry name" value="Anti-sigma-28_factor_FlgM_sf"/>
</dbReference>
<name>A0A7C5Z7R5_9FIRM</name>
<reference evidence="8" key="1">
    <citation type="journal article" date="2020" name="mSystems">
        <title>Genome- and Community-Level Interaction Insights into Carbon Utilization and Element Cycling Functions of Hydrothermarchaeota in Hydrothermal Sediment.</title>
        <authorList>
            <person name="Zhou Z."/>
            <person name="Liu Y."/>
            <person name="Xu W."/>
            <person name="Pan J."/>
            <person name="Luo Z.H."/>
            <person name="Li M."/>
        </authorList>
    </citation>
    <scope>NUCLEOTIDE SEQUENCE [LARGE SCALE GENOMIC DNA]</scope>
    <source>
        <strain evidence="8">SpSt-102</strain>
    </source>
</reference>
<comment type="caution">
    <text evidence="8">The sequence shown here is derived from an EMBL/GenBank/DDBJ whole genome shotgun (WGS) entry which is preliminary data.</text>
</comment>
<keyword evidence="6" id="KW-0804">Transcription</keyword>
<gene>
    <name evidence="8" type="primary">flgM</name>
    <name evidence="8" type="ORF">ENL71_06840</name>
</gene>
<keyword evidence="8" id="KW-0969">Cilium</keyword>
<dbReference type="NCBIfam" id="TIGR03824">
    <property type="entry name" value="FlgM_jcvi"/>
    <property type="match status" value="1"/>
</dbReference>
<keyword evidence="8" id="KW-0966">Cell projection</keyword>
<evidence type="ECO:0000256" key="5">
    <source>
        <dbReference type="ARBA" id="ARBA00023015"/>
    </source>
</evidence>
<sequence length="95" mass="11183">MRIEDRMRIFQIYTQTANTSKVEKKKERIFTDKIEISSEARDFQAILNAIKLTPDVREDKVNEIKKKIESGTYNISGRDVVEKLIREYKASKKSE</sequence>
<keyword evidence="3" id="KW-0678">Repressor</keyword>
<evidence type="ECO:0000259" key="7">
    <source>
        <dbReference type="Pfam" id="PF04316"/>
    </source>
</evidence>
<evidence type="ECO:0000313" key="8">
    <source>
        <dbReference type="EMBL" id="HHS02199.1"/>
    </source>
</evidence>
<dbReference type="EMBL" id="DRUZ01000082">
    <property type="protein sequence ID" value="HHS02199.1"/>
    <property type="molecule type" value="Genomic_DNA"/>
</dbReference>
<evidence type="ECO:0000256" key="4">
    <source>
        <dbReference type="ARBA" id="ARBA00022795"/>
    </source>
</evidence>
<dbReference type="SUPFAM" id="SSF101498">
    <property type="entry name" value="Anti-sigma factor FlgM"/>
    <property type="match status" value="1"/>
</dbReference>
<evidence type="ECO:0000256" key="6">
    <source>
        <dbReference type="ARBA" id="ARBA00023163"/>
    </source>
</evidence>
<keyword evidence="8" id="KW-0282">Flagellum</keyword>
<keyword evidence="5" id="KW-0805">Transcription regulation</keyword>
<evidence type="ECO:0000256" key="2">
    <source>
        <dbReference type="ARBA" id="ARBA00017823"/>
    </source>
</evidence>
<evidence type="ECO:0000256" key="1">
    <source>
        <dbReference type="ARBA" id="ARBA00005322"/>
    </source>
</evidence>
<evidence type="ECO:0000256" key="3">
    <source>
        <dbReference type="ARBA" id="ARBA00022491"/>
    </source>
</evidence>
<dbReference type="AlphaFoldDB" id="A0A7C5Z7R5"/>
<dbReference type="InterPro" id="IPR031316">
    <property type="entry name" value="FlgM_C"/>
</dbReference>
<keyword evidence="4" id="KW-1005">Bacterial flagellum biogenesis</keyword>
<accession>A0A7C5Z7R5</accession>